<evidence type="ECO:0000313" key="2">
    <source>
        <dbReference type="EMBL" id="KAF0306218.1"/>
    </source>
</evidence>
<feature type="region of interest" description="Disordered" evidence="1">
    <location>
        <begin position="362"/>
        <end position="381"/>
    </location>
</feature>
<feature type="region of interest" description="Disordered" evidence="1">
    <location>
        <begin position="148"/>
        <end position="289"/>
    </location>
</feature>
<feature type="region of interest" description="Disordered" evidence="1">
    <location>
        <begin position="1"/>
        <end position="44"/>
    </location>
</feature>
<sequence length="381" mass="40611">MVFKPLTIPRHLIQSPDGPPPEPARRPRGRGRASGLSCHDDPLPVPGNLANVGVSNLTIQEQINRVRRDLPIYEPPTNYSQYILPRHNSQDDDFSELEPETAATPPPRLTGQVNLDDGQRGGWNLADFLDPGGVVAVESALLPAAAVADGDTQGRPSRLLGHLGNDSDDPDICEERTNSSDMSDEWQPRRVWRPRPPPLDEQSFPPLQGAADAPDRSSSRAARASGWAKPVTAALDSATTRPEGRNGSQAGKRPKSASQSSTAASSVSGADFQSAPSAPSLASHQVTEDTASARMHVTGVTDANWDKVQEYVQAYGSTSDPQRGPGGHGWFSITPPESAEWIVSVHSSTQCDIAGVAFHLADRGSAAEPTDTSRPPSGQKE</sequence>
<feature type="compositionally biased region" description="Low complexity" evidence="1">
    <location>
        <begin position="256"/>
        <end position="270"/>
    </location>
</feature>
<feature type="compositionally biased region" description="Polar residues" evidence="1">
    <location>
        <begin position="370"/>
        <end position="381"/>
    </location>
</feature>
<evidence type="ECO:0000256" key="1">
    <source>
        <dbReference type="SAM" id="MobiDB-lite"/>
    </source>
</evidence>
<accession>A0A6A4WV77</accession>
<reference evidence="2 3" key="1">
    <citation type="submission" date="2019-07" db="EMBL/GenBank/DDBJ databases">
        <title>Draft genome assembly of a fouling barnacle, Amphibalanus amphitrite (Darwin, 1854): The first reference genome for Thecostraca.</title>
        <authorList>
            <person name="Kim W."/>
        </authorList>
    </citation>
    <scope>NUCLEOTIDE SEQUENCE [LARGE SCALE GENOMIC DNA]</scope>
    <source>
        <strain evidence="2">SNU_AA5</strain>
        <tissue evidence="2">Soma without cirri and trophi</tissue>
    </source>
</reference>
<proteinExistence type="predicted"/>
<dbReference type="AlphaFoldDB" id="A0A6A4WV77"/>
<gene>
    <name evidence="2" type="ORF">FJT64_022220</name>
</gene>
<evidence type="ECO:0000313" key="3">
    <source>
        <dbReference type="Proteomes" id="UP000440578"/>
    </source>
</evidence>
<comment type="caution">
    <text evidence="2">The sequence shown here is derived from an EMBL/GenBank/DDBJ whole genome shotgun (WGS) entry which is preliminary data.</text>
</comment>
<dbReference type="EMBL" id="VIIS01000683">
    <property type="protein sequence ID" value="KAF0306218.1"/>
    <property type="molecule type" value="Genomic_DNA"/>
</dbReference>
<organism evidence="2 3">
    <name type="scientific">Amphibalanus amphitrite</name>
    <name type="common">Striped barnacle</name>
    <name type="synonym">Balanus amphitrite</name>
    <dbReference type="NCBI Taxonomy" id="1232801"/>
    <lineage>
        <taxon>Eukaryota</taxon>
        <taxon>Metazoa</taxon>
        <taxon>Ecdysozoa</taxon>
        <taxon>Arthropoda</taxon>
        <taxon>Crustacea</taxon>
        <taxon>Multicrustacea</taxon>
        <taxon>Cirripedia</taxon>
        <taxon>Thoracica</taxon>
        <taxon>Thoracicalcarea</taxon>
        <taxon>Balanomorpha</taxon>
        <taxon>Balanoidea</taxon>
        <taxon>Balanidae</taxon>
        <taxon>Amphibalaninae</taxon>
        <taxon>Amphibalanus</taxon>
    </lineage>
</organism>
<feature type="region of interest" description="Disordered" evidence="1">
    <location>
        <begin position="78"/>
        <end position="113"/>
    </location>
</feature>
<name>A0A6A4WV77_AMPAM</name>
<dbReference type="Proteomes" id="UP000440578">
    <property type="component" value="Unassembled WGS sequence"/>
</dbReference>
<feature type="compositionally biased region" description="Polar residues" evidence="1">
    <location>
        <begin position="274"/>
        <end position="289"/>
    </location>
</feature>
<keyword evidence="3" id="KW-1185">Reference proteome</keyword>
<protein>
    <submittedName>
        <fullName evidence="2">Uncharacterized protein</fullName>
    </submittedName>
</protein>